<dbReference type="PANTHER" id="PTHR11706">
    <property type="entry name" value="SOLUTE CARRIER PROTEIN FAMILY 11 MEMBER"/>
    <property type="match status" value="1"/>
</dbReference>
<keyword evidence="2" id="KW-0813">Transport</keyword>
<dbReference type="InterPro" id="IPR001046">
    <property type="entry name" value="NRAMP_fam"/>
</dbReference>
<feature type="transmembrane region" description="Helical" evidence="8">
    <location>
        <begin position="218"/>
        <end position="236"/>
    </location>
</feature>
<dbReference type="EMBL" id="CAJHCQ010000021">
    <property type="protein sequence ID" value="CAD6556497.1"/>
    <property type="molecule type" value="Genomic_DNA"/>
</dbReference>
<evidence type="ECO:0000256" key="6">
    <source>
        <dbReference type="ARBA" id="ARBA00023136"/>
    </source>
</evidence>
<comment type="caution">
    <text evidence="9">The sequence shown here is derived from an EMBL/GenBank/DDBJ whole genome shotgun (WGS) entry which is preliminary data.</text>
</comment>
<evidence type="ECO:0000256" key="2">
    <source>
        <dbReference type="ARBA" id="ARBA00022448"/>
    </source>
</evidence>
<dbReference type="PANTHER" id="PTHR11706:SF33">
    <property type="entry name" value="NATURAL RESISTANCE-ASSOCIATED MACROPHAGE PROTEIN 2"/>
    <property type="match status" value="1"/>
</dbReference>
<evidence type="ECO:0000256" key="4">
    <source>
        <dbReference type="ARBA" id="ARBA00022847"/>
    </source>
</evidence>
<organism evidence="9 10">
    <name type="scientific">Paraburkholderia hiiakae</name>
    <dbReference type="NCBI Taxonomy" id="1081782"/>
    <lineage>
        <taxon>Bacteria</taxon>
        <taxon>Pseudomonadati</taxon>
        <taxon>Pseudomonadota</taxon>
        <taxon>Betaproteobacteria</taxon>
        <taxon>Burkholderiales</taxon>
        <taxon>Burkholderiaceae</taxon>
        <taxon>Paraburkholderia</taxon>
    </lineage>
</organism>
<accession>A0ABN7ICZ8</accession>
<feature type="transmembrane region" description="Helical" evidence="8">
    <location>
        <begin position="320"/>
        <end position="342"/>
    </location>
</feature>
<keyword evidence="3 8" id="KW-0812">Transmembrane</keyword>
<feature type="transmembrane region" description="Helical" evidence="8">
    <location>
        <begin position="394"/>
        <end position="416"/>
    </location>
</feature>
<protein>
    <submittedName>
        <fullName evidence="9">Divalent metal cation transporter MntH</fullName>
    </submittedName>
</protein>
<feature type="transmembrane region" description="Helical" evidence="8">
    <location>
        <begin position="279"/>
        <end position="300"/>
    </location>
</feature>
<evidence type="ECO:0000313" key="10">
    <source>
        <dbReference type="Proteomes" id="UP000656319"/>
    </source>
</evidence>
<feature type="transmembrane region" description="Helical" evidence="8">
    <location>
        <begin position="146"/>
        <end position="166"/>
    </location>
</feature>
<dbReference type="Proteomes" id="UP000656319">
    <property type="component" value="Unassembled WGS sequence"/>
</dbReference>
<evidence type="ECO:0000256" key="3">
    <source>
        <dbReference type="ARBA" id="ARBA00022692"/>
    </source>
</evidence>
<feature type="transmembrane region" description="Helical" evidence="8">
    <location>
        <begin position="76"/>
        <end position="100"/>
    </location>
</feature>
<feature type="transmembrane region" description="Helical" evidence="8">
    <location>
        <begin position="178"/>
        <end position="198"/>
    </location>
</feature>
<evidence type="ECO:0000256" key="1">
    <source>
        <dbReference type="ARBA" id="ARBA00004141"/>
    </source>
</evidence>
<dbReference type="Pfam" id="PF01566">
    <property type="entry name" value="Nramp"/>
    <property type="match status" value="1"/>
</dbReference>
<evidence type="ECO:0000256" key="5">
    <source>
        <dbReference type="ARBA" id="ARBA00022989"/>
    </source>
</evidence>
<keyword evidence="4" id="KW-0769">Symport</keyword>
<feature type="transmembrane region" description="Helical" evidence="8">
    <location>
        <begin position="428"/>
        <end position="451"/>
    </location>
</feature>
<proteinExistence type="predicted"/>
<name>A0ABN7ICZ8_9BURK</name>
<feature type="region of interest" description="Disordered" evidence="7">
    <location>
        <begin position="247"/>
        <end position="267"/>
    </location>
</feature>
<reference evidence="9 10" key="1">
    <citation type="submission" date="2020-10" db="EMBL/GenBank/DDBJ databases">
        <authorList>
            <person name="Peeters C."/>
        </authorList>
    </citation>
    <scope>NUCLEOTIDE SEQUENCE [LARGE SCALE GENOMIC DNA]</scope>
    <source>
        <strain evidence="9 10">LMG 27952</strain>
    </source>
</reference>
<gene>
    <name evidence="9" type="primary">mntH_5</name>
    <name evidence="9" type="ORF">LMG27952_06122</name>
</gene>
<sequence length="454" mass="48689">MTSRAGLVLHRKNNVTPSMETGWVLRPRRHRLKHSDRPAHAWAANMGPGLVTIGADNDPSGIFTYTLAGAQFGFDLLWVCVLSYPSMVALQLIATRVAAVTGKGLTENMRTYYARWLFALAVARFLLANTFNLVADMLAMGEAARLMFHGPVGLFAVVFASASMALQWWVPYARYAGILKWLSLALFCYAGTLLMTGVAWRSVAWHSVMPHVTWSEGFLAMLIAVLGTTVSPYLLFSQAEQEVEAGAQDSASAHGEDARSSGESPQLRKMRRETFIRTLLSNAVGALILCAAAVTLHGAQAPSTSTPDAVKVLLPAVHGYAAQVLGLALLGTALLALPPLAGSAAHAAASSFGWPRGDQRDHRIARVLVALMATSAVAAWLLGTLGVDTMTVCYWSALANGMTVTPVLFLLVLLSSHRAAVGELKSHLFVRALSWLAVIVTGVVLTAHTLLQFF</sequence>
<keyword evidence="6 8" id="KW-0472">Membrane</keyword>
<feature type="transmembrane region" description="Helical" evidence="8">
    <location>
        <begin position="363"/>
        <end position="382"/>
    </location>
</feature>
<feature type="transmembrane region" description="Helical" evidence="8">
    <location>
        <begin position="112"/>
        <end position="134"/>
    </location>
</feature>
<evidence type="ECO:0000256" key="8">
    <source>
        <dbReference type="SAM" id="Phobius"/>
    </source>
</evidence>
<evidence type="ECO:0000313" key="9">
    <source>
        <dbReference type="EMBL" id="CAD6556497.1"/>
    </source>
</evidence>
<keyword evidence="10" id="KW-1185">Reference proteome</keyword>
<keyword evidence="5 8" id="KW-1133">Transmembrane helix</keyword>
<comment type="subcellular location">
    <subcellularLocation>
        <location evidence="1">Membrane</location>
        <topology evidence="1">Multi-pass membrane protein</topology>
    </subcellularLocation>
</comment>
<evidence type="ECO:0000256" key="7">
    <source>
        <dbReference type="SAM" id="MobiDB-lite"/>
    </source>
</evidence>